<dbReference type="EMBL" id="JBAHYK010001914">
    <property type="protein sequence ID" value="KAL0566383.1"/>
    <property type="molecule type" value="Genomic_DNA"/>
</dbReference>
<dbReference type="PANTHER" id="PTHR28094:SF1">
    <property type="entry name" value="MEIOTICALLY UP-REGULATED GENE 113 PROTEIN"/>
    <property type="match status" value="1"/>
</dbReference>
<sequence length="182" mass="21046">MDSAFVPFFTPFSIGCFSVTGRAEYESVCVAGTFEDENLKAWIKAHDLLERRSSRLPRKFYVYIFRIEGTSFQGVVKQDLANTSAFKVGRSCNPRRRQGEWRRQCPSQRHTWFNPVEVKNYEEVERLVHAELEKLAVARPKKTCDNCGQVHQEIFMMADDPSIVERITGLIHDQNTKAQQLV</sequence>
<evidence type="ECO:0000313" key="3">
    <source>
        <dbReference type="Proteomes" id="UP001465976"/>
    </source>
</evidence>
<dbReference type="InterPro" id="IPR053006">
    <property type="entry name" value="Meiosis_regulatory"/>
</dbReference>
<dbReference type="PANTHER" id="PTHR28094">
    <property type="entry name" value="MEIOTICALLY UP-REGULATED GENE 113 PROTEIN"/>
    <property type="match status" value="1"/>
</dbReference>
<dbReference type="Proteomes" id="UP001465976">
    <property type="component" value="Unassembled WGS sequence"/>
</dbReference>
<name>A0ABR3EU16_9AGAR</name>
<feature type="domain" description="Bacteriophage T5 Orf172 DNA-binding" evidence="1">
    <location>
        <begin position="61"/>
        <end position="158"/>
    </location>
</feature>
<proteinExistence type="predicted"/>
<evidence type="ECO:0000259" key="1">
    <source>
        <dbReference type="Pfam" id="PF10544"/>
    </source>
</evidence>
<comment type="caution">
    <text evidence="2">The sequence shown here is derived from an EMBL/GenBank/DDBJ whole genome shotgun (WGS) entry which is preliminary data.</text>
</comment>
<protein>
    <recommendedName>
        <fullName evidence="1">Bacteriophage T5 Orf172 DNA-binding domain-containing protein</fullName>
    </recommendedName>
</protein>
<organism evidence="2 3">
    <name type="scientific">Marasmius crinis-equi</name>
    <dbReference type="NCBI Taxonomy" id="585013"/>
    <lineage>
        <taxon>Eukaryota</taxon>
        <taxon>Fungi</taxon>
        <taxon>Dikarya</taxon>
        <taxon>Basidiomycota</taxon>
        <taxon>Agaricomycotina</taxon>
        <taxon>Agaricomycetes</taxon>
        <taxon>Agaricomycetidae</taxon>
        <taxon>Agaricales</taxon>
        <taxon>Marasmiineae</taxon>
        <taxon>Marasmiaceae</taxon>
        <taxon>Marasmius</taxon>
    </lineage>
</organism>
<gene>
    <name evidence="2" type="ORF">V5O48_015629</name>
</gene>
<keyword evidence="3" id="KW-1185">Reference proteome</keyword>
<dbReference type="Pfam" id="PF10544">
    <property type="entry name" value="T5orf172"/>
    <property type="match status" value="1"/>
</dbReference>
<reference evidence="2 3" key="1">
    <citation type="submission" date="2024-02" db="EMBL/GenBank/DDBJ databases">
        <title>A draft genome for the cacao thread blight pathogen Marasmius crinis-equi.</title>
        <authorList>
            <person name="Cohen S.P."/>
            <person name="Baruah I.K."/>
            <person name="Amoako-Attah I."/>
            <person name="Bukari Y."/>
            <person name="Meinhardt L.W."/>
            <person name="Bailey B.A."/>
        </authorList>
    </citation>
    <scope>NUCLEOTIDE SEQUENCE [LARGE SCALE GENOMIC DNA]</scope>
    <source>
        <strain evidence="2 3">GH-76</strain>
    </source>
</reference>
<evidence type="ECO:0000313" key="2">
    <source>
        <dbReference type="EMBL" id="KAL0566383.1"/>
    </source>
</evidence>
<dbReference type="InterPro" id="IPR018306">
    <property type="entry name" value="Phage_T5_Orf172_DNA-bd"/>
</dbReference>
<accession>A0ABR3EU16</accession>